<dbReference type="EMBL" id="GBRH01172744">
    <property type="protein sequence ID" value="JAE25152.1"/>
    <property type="molecule type" value="Transcribed_RNA"/>
</dbReference>
<sequence length="40" mass="4854">MCTVYEKFLAFWATGKQVFRQNRADSKQEYRLSFLRCLFA</sequence>
<name>A0A0A9GL16_ARUDO</name>
<reference evidence="1" key="1">
    <citation type="submission" date="2014-09" db="EMBL/GenBank/DDBJ databases">
        <authorList>
            <person name="Magalhaes I.L.F."/>
            <person name="Oliveira U."/>
            <person name="Santos F.R."/>
            <person name="Vidigal T.H.D.A."/>
            <person name="Brescovit A.D."/>
            <person name="Santos A.J."/>
        </authorList>
    </citation>
    <scope>NUCLEOTIDE SEQUENCE</scope>
    <source>
        <tissue evidence="1">Shoot tissue taken approximately 20 cm above the soil surface</tissue>
    </source>
</reference>
<organism evidence="1">
    <name type="scientific">Arundo donax</name>
    <name type="common">Giant reed</name>
    <name type="synonym">Donax arundinaceus</name>
    <dbReference type="NCBI Taxonomy" id="35708"/>
    <lineage>
        <taxon>Eukaryota</taxon>
        <taxon>Viridiplantae</taxon>
        <taxon>Streptophyta</taxon>
        <taxon>Embryophyta</taxon>
        <taxon>Tracheophyta</taxon>
        <taxon>Spermatophyta</taxon>
        <taxon>Magnoliopsida</taxon>
        <taxon>Liliopsida</taxon>
        <taxon>Poales</taxon>
        <taxon>Poaceae</taxon>
        <taxon>PACMAD clade</taxon>
        <taxon>Arundinoideae</taxon>
        <taxon>Arundineae</taxon>
        <taxon>Arundo</taxon>
    </lineage>
</organism>
<dbReference type="AlphaFoldDB" id="A0A0A9GL16"/>
<protein>
    <submittedName>
        <fullName evidence="1">Uncharacterized protein</fullName>
    </submittedName>
</protein>
<proteinExistence type="predicted"/>
<accession>A0A0A9GL16</accession>
<evidence type="ECO:0000313" key="1">
    <source>
        <dbReference type="EMBL" id="JAE25152.1"/>
    </source>
</evidence>
<reference evidence="1" key="2">
    <citation type="journal article" date="2015" name="Data Brief">
        <title>Shoot transcriptome of the giant reed, Arundo donax.</title>
        <authorList>
            <person name="Barrero R.A."/>
            <person name="Guerrero F.D."/>
            <person name="Moolhuijzen P."/>
            <person name="Goolsby J.A."/>
            <person name="Tidwell J."/>
            <person name="Bellgard S.E."/>
            <person name="Bellgard M.I."/>
        </authorList>
    </citation>
    <scope>NUCLEOTIDE SEQUENCE</scope>
    <source>
        <tissue evidence="1">Shoot tissue taken approximately 20 cm above the soil surface</tissue>
    </source>
</reference>